<accession>V5IJE9</accession>
<evidence type="ECO:0000256" key="4">
    <source>
        <dbReference type="ARBA" id="ARBA00022989"/>
    </source>
</evidence>
<evidence type="ECO:0000256" key="1">
    <source>
        <dbReference type="ARBA" id="ARBA00004374"/>
    </source>
</evidence>
<reference evidence="6" key="1">
    <citation type="journal article" date="2015" name="Sci. Rep.">
        <title>Tissue- and time-dependent transcription in Ixodes ricinus salivary glands and midguts when blood feeding on the vertebrate host.</title>
        <authorList>
            <person name="Kotsyfakis M."/>
            <person name="Schwarz A."/>
            <person name="Erhart J."/>
            <person name="Ribeiro J.M."/>
        </authorList>
    </citation>
    <scope>NUCLEOTIDE SEQUENCE</scope>
    <source>
        <tissue evidence="6">Salivary gland and midgut</tissue>
    </source>
</reference>
<dbReference type="GO" id="GO:0005741">
    <property type="term" value="C:mitochondrial outer membrane"/>
    <property type="evidence" value="ECO:0007669"/>
    <property type="project" value="UniProtKB-SubCell"/>
</dbReference>
<evidence type="ECO:0000313" key="6">
    <source>
        <dbReference type="EMBL" id="JAB82911.1"/>
    </source>
</evidence>
<keyword evidence="4" id="KW-1133">Transmembrane helix</keyword>
<dbReference type="Pfam" id="PF04930">
    <property type="entry name" value="FUN14"/>
    <property type="match status" value="1"/>
</dbReference>
<keyword evidence="3" id="KW-0812">Transmembrane</keyword>
<proteinExistence type="evidence at transcript level"/>
<dbReference type="PANTHER" id="PTHR21346">
    <property type="entry name" value="FUN14 DOMAIN CONTAINING"/>
    <property type="match status" value="1"/>
</dbReference>
<keyword evidence="5" id="KW-0472">Membrane</keyword>
<name>V5IJE9_IXORI</name>
<dbReference type="InterPro" id="IPR007014">
    <property type="entry name" value="FUN14"/>
</dbReference>
<dbReference type="EMBL" id="GANP01001557">
    <property type="protein sequence ID" value="JAB82911.1"/>
    <property type="molecule type" value="mRNA"/>
</dbReference>
<organism evidence="6">
    <name type="scientific">Ixodes ricinus</name>
    <name type="common">Common tick</name>
    <name type="synonym">Acarus ricinus</name>
    <dbReference type="NCBI Taxonomy" id="34613"/>
    <lineage>
        <taxon>Eukaryota</taxon>
        <taxon>Metazoa</taxon>
        <taxon>Ecdysozoa</taxon>
        <taxon>Arthropoda</taxon>
        <taxon>Chelicerata</taxon>
        <taxon>Arachnida</taxon>
        <taxon>Acari</taxon>
        <taxon>Parasitiformes</taxon>
        <taxon>Ixodida</taxon>
        <taxon>Ixodoidea</taxon>
        <taxon>Ixodidae</taxon>
        <taxon>Ixodinae</taxon>
        <taxon>Ixodes</taxon>
    </lineage>
</organism>
<comment type="similarity">
    <text evidence="2">Belongs to the FUN14 family.</text>
</comment>
<dbReference type="GO" id="GO:0000422">
    <property type="term" value="P:autophagy of mitochondrion"/>
    <property type="evidence" value="ECO:0007669"/>
    <property type="project" value="TreeGrafter"/>
</dbReference>
<sequence length="160" mass="17774">MKPKTLDDLKEKLQFRSSGNKPDSWPVSFFRDLTKASPAKQLTVGGVSGWCVGFVFTKAGKVAATAIGGSLLLFQIAQHQGYVKVNWTRLNKDMQQAKNELARRANSKLPRIRRGRAQQFTPGQHPFLRHEAFRGRIPSVGSGLPPDLACLPRFSCARLL</sequence>
<evidence type="ECO:0000256" key="3">
    <source>
        <dbReference type="ARBA" id="ARBA00022692"/>
    </source>
</evidence>
<protein>
    <submittedName>
        <fullName evidence="6">Putative membrane protein</fullName>
    </submittedName>
</protein>
<evidence type="ECO:0000256" key="5">
    <source>
        <dbReference type="ARBA" id="ARBA00023136"/>
    </source>
</evidence>
<comment type="subcellular location">
    <subcellularLocation>
        <location evidence="1">Mitochondrion outer membrane</location>
        <topology evidence="1">Multi-pass membrane protein</topology>
    </subcellularLocation>
</comment>
<dbReference type="AlphaFoldDB" id="V5IJE9"/>
<dbReference type="PANTHER" id="PTHR21346:SF0">
    <property type="entry name" value="RE45833P"/>
    <property type="match status" value="1"/>
</dbReference>
<evidence type="ECO:0000256" key="2">
    <source>
        <dbReference type="ARBA" id="ARBA00009160"/>
    </source>
</evidence>